<evidence type="ECO:0000313" key="2">
    <source>
        <dbReference type="EMBL" id="CAD8135985.1"/>
    </source>
</evidence>
<dbReference type="AlphaFoldDB" id="A0A8S1S890"/>
<comment type="caution">
    <text evidence="2">The sequence shown here is derived from an EMBL/GenBank/DDBJ whole genome shotgun (WGS) entry which is preliminary data.</text>
</comment>
<dbReference type="EMBL" id="CAJJDP010000006">
    <property type="protein sequence ID" value="CAD8135985.1"/>
    <property type="molecule type" value="Genomic_DNA"/>
</dbReference>
<protein>
    <submittedName>
        <fullName evidence="2">Uncharacterized protein</fullName>
    </submittedName>
</protein>
<name>A0A8S1S890_PAROT</name>
<sequence length="273" mass="32404">MNIAFGQKNDSTPKQDGINKKIRTIRSRVKNSKFAQHQNSSLTPKDEAKYKFELTCIQAVQKQQHTSKFRPTLMSYLDSDVFSSLFKIISMQQQKHEIIVKCLPFKEINIIDIKKDFPFCLFLDQASSKITNFDTERTLECIKQNDVPQEIFEFIMNPNKDIIGCNRIVNNTWLKMFGINQDMMIHYLLRVQLVCYNGLKFNAQIQVREETEVNQKKQQIQRYTILYFINREQLSLQKVEQNFRVYFELKDLSQELSDKFIEKTNKKCQIKKL</sequence>
<accession>A0A8S1S890</accession>
<proteinExistence type="predicted"/>
<dbReference type="Proteomes" id="UP000683925">
    <property type="component" value="Unassembled WGS sequence"/>
</dbReference>
<keyword evidence="3" id="KW-1185">Reference proteome</keyword>
<dbReference type="OMA" id="RIVNNTW"/>
<dbReference type="OrthoDB" id="302303at2759"/>
<gene>
    <name evidence="2" type="ORF">POCTA_138.1.T0070130</name>
</gene>
<evidence type="ECO:0000313" key="3">
    <source>
        <dbReference type="Proteomes" id="UP000683925"/>
    </source>
</evidence>
<evidence type="ECO:0000256" key="1">
    <source>
        <dbReference type="SAM" id="MobiDB-lite"/>
    </source>
</evidence>
<organism evidence="2 3">
    <name type="scientific">Paramecium octaurelia</name>
    <dbReference type="NCBI Taxonomy" id="43137"/>
    <lineage>
        <taxon>Eukaryota</taxon>
        <taxon>Sar</taxon>
        <taxon>Alveolata</taxon>
        <taxon>Ciliophora</taxon>
        <taxon>Intramacronucleata</taxon>
        <taxon>Oligohymenophorea</taxon>
        <taxon>Peniculida</taxon>
        <taxon>Parameciidae</taxon>
        <taxon>Paramecium</taxon>
    </lineage>
</organism>
<reference evidence="2" key="1">
    <citation type="submission" date="2021-01" db="EMBL/GenBank/DDBJ databases">
        <authorList>
            <consortium name="Genoscope - CEA"/>
            <person name="William W."/>
        </authorList>
    </citation>
    <scope>NUCLEOTIDE SEQUENCE</scope>
</reference>
<feature type="region of interest" description="Disordered" evidence="1">
    <location>
        <begin position="1"/>
        <end position="20"/>
    </location>
</feature>